<sequence length="88" mass="9785">MNTDWPDLVTTVAACCGGGAGCSPEEEKQAGMAIESCMVFGQEERESRDGKLREKERAFGSRKLGRERRDPRTWNCGIEEGKGKQVLY</sequence>
<evidence type="ECO:0000313" key="3">
    <source>
        <dbReference type="Proteomes" id="UP001154282"/>
    </source>
</evidence>
<accession>A0AAV0P244</accession>
<protein>
    <submittedName>
        <fullName evidence="2">Uncharacterized protein</fullName>
    </submittedName>
</protein>
<proteinExistence type="predicted"/>
<organism evidence="2 3">
    <name type="scientific">Linum tenue</name>
    <dbReference type="NCBI Taxonomy" id="586396"/>
    <lineage>
        <taxon>Eukaryota</taxon>
        <taxon>Viridiplantae</taxon>
        <taxon>Streptophyta</taxon>
        <taxon>Embryophyta</taxon>
        <taxon>Tracheophyta</taxon>
        <taxon>Spermatophyta</taxon>
        <taxon>Magnoliopsida</taxon>
        <taxon>eudicotyledons</taxon>
        <taxon>Gunneridae</taxon>
        <taxon>Pentapetalae</taxon>
        <taxon>rosids</taxon>
        <taxon>fabids</taxon>
        <taxon>Malpighiales</taxon>
        <taxon>Linaceae</taxon>
        <taxon>Linum</taxon>
    </lineage>
</organism>
<dbReference type="EMBL" id="CAMGYJ010000008">
    <property type="protein sequence ID" value="CAI0464652.1"/>
    <property type="molecule type" value="Genomic_DNA"/>
</dbReference>
<keyword evidence="3" id="KW-1185">Reference proteome</keyword>
<feature type="region of interest" description="Disordered" evidence="1">
    <location>
        <begin position="46"/>
        <end position="76"/>
    </location>
</feature>
<evidence type="ECO:0000256" key="1">
    <source>
        <dbReference type="SAM" id="MobiDB-lite"/>
    </source>
</evidence>
<name>A0AAV0P244_9ROSI</name>
<evidence type="ECO:0000313" key="2">
    <source>
        <dbReference type="EMBL" id="CAI0464652.1"/>
    </source>
</evidence>
<feature type="compositionally biased region" description="Basic and acidic residues" evidence="1">
    <location>
        <begin position="46"/>
        <end position="59"/>
    </location>
</feature>
<reference evidence="2" key="1">
    <citation type="submission" date="2022-08" db="EMBL/GenBank/DDBJ databases">
        <authorList>
            <person name="Gutierrez-Valencia J."/>
        </authorList>
    </citation>
    <scope>NUCLEOTIDE SEQUENCE</scope>
</reference>
<comment type="caution">
    <text evidence="2">The sequence shown here is derived from an EMBL/GenBank/DDBJ whole genome shotgun (WGS) entry which is preliminary data.</text>
</comment>
<gene>
    <name evidence="2" type="ORF">LITE_LOCUS36272</name>
</gene>
<dbReference type="Proteomes" id="UP001154282">
    <property type="component" value="Unassembled WGS sequence"/>
</dbReference>
<dbReference type="AlphaFoldDB" id="A0AAV0P244"/>